<dbReference type="EMBL" id="ASHM01108076">
    <property type="protein sequence ID" value="PNX69261.1"/>
    <property type="molecule type" value="Genomic_DNA"/>
</dbReference>
<name>A0A2K3KSK8_TRIPR</name>
<dbReference type="Proteomes" id="UP000236291">
    <property type="component" value="Unassembled WGS sequence"/>
</dbReference>
<reference evidence="1 2" key="1">
    <citation type="journal article" date="2014" name="Am. J. Bot.">
        <title>Genome assembly and annotation for red clover (Trifolium pratense; Fabaceae).</title>
        <authorList>
            <person name="Istvanek J."/>
            <person name="Jaros M."/>
            <person name="Krenek A."/>
            <person name="Repkova J."/>
        </authorList>
    </citation>
    <scope>NUCLEOTIDE SEQUENCE [LARGE SCALE GENOMIC DNA]</scope>
    <source>
        <strain evidence="2">cv. Tatra</strain>
        <tissue evidence="1">Young leaves</tissue>
    </source>
</reference>
<sequence>KNIPFVEDDVKMSGRRRWTAPTIMEEDVKMSDGEEEEKEIR</sequence>
<evidence type="ECO:0000313" key="2">
    <source>
        <dbReference type="Proteomes" id="UP000236291"/>
    </source>
</evidence>
<dbReference type="AlphaFoldDB" id="A0A2K3KSK8"/>
<reference evidence="1 2" key="2">
    <citation type="journal article" date="2017" name="Front. Plant Sci.">
        <title>Gene Classification and Mining of Molecular Markers Useful in Red Clover (Trifolium pratense) Breeding.</title>
        <authorList>
            <person name="Istvanek J."/>
            <person name="Dluhosova J."/>
            <person name="Dluhos P."/>
            <person name="Patkova L."/>
            <person name="Nedelnik J."/>
            <person name="Repkova J."/>
        </authorList>
    </citation>
    <scope>NUCLEOTIDE SEQUENCE [LARGE SCALE GENOMIC DNA]</scope>
    <source>
        <strain evidence="2">cv. Tatra</strain>
        <tissue evidence="1">Young leaves</tissue>
    </source>
</reference>
<accession>A0A2K3KSK8</accession>
<feature type="non-terminal residue" evidence="1">
    <location>
        <position position="1"/>
    </location>
</feature>
<organism evidence="1 2">
    <name type="scientific">Trifolium pratense</name>
    <name type="common">Red clover</name>
    <dbReference type="NCBI Taxonomy" id="57577"/>
    <lineage>
        <taxon>Eukaryota</taxon>
        <taxon>Viridiplantae</taxon>
        <taxon>Streptophyta</taxon>
        <taxon>Embryophyta</taxon>
        <taxon>Tracheophyta</taxon>
        <taxon>Spermatophyta</taxon>
        <taxon>Magnoliopsida</taxon>
        <taxon>eudicotyledons</taxon>
        <taxon>Gunneridae</taxon>
        <taxon>Pentapetalae</taxon>
        <taxon>rosids</taxon>
        <taxon>fabids</taxon>
        <taxon>Fabales</taxon>
        <taxon>Fabaceae</taxon>
        <taxon>Papilionoideae</taxon>
        <taxon>50 kb inversion clade</taxon>
        <taxon>NPAAA clade</taxon>
        <taxon>Hologalegina</taxon>
        <taxon>IRL clade</taxon>
        <taxon>Trifolieae</taxon>
        <taxon>Trifolium</taxon>
    </lineage>
</organism>
<proteinExistence type="predicted"/>
<comment type="caution">
    <text evidence="1">The sequence shown here is derived from an EMBL/GenBank/DDBJ whole genome shotgun (WGS) entry which is preliminary data.</text>
</comment>
<evidence type="ECO:0000313" key="1">
    <source>
        <dbReference type="EMBL" id="PNX69261.1"/>
    </source>
</evidence>
<gene>
    <name evidence="1" type="ORF">L195_g056621</name>
</gene>
<protein>
    <submittedName>
        <fullName evidence="1">Uncharacterized protein</fullName>
    </submittedName>
</protein>